<feature type="transmembrane region" description="Helical" evidence="8">
    <location>
        <begin position="18"/>
        <end position="38"/>
    </location>
</feature>
<feature type="transmembrane region" description="Helical" evidence="8">
    <location>
        <begin position="58"/>
        <end position="78"/>
    </location>
</feature>
<dbReference type="CTD" id="251430"/>
<gene>
    <name evidence="10" type="primary">LOC100903421</name>
</gene>
<reference evidence="10" key="1">
    <citation type="submission" date="2025-08" db="UniProtKB">
        <authorList>
            <consortium name="RefSeq"/>
        </authorList>
    </citation>
    <scope>IDENTIFICATION</scope>
</reference>
<evidence type="ECO:0000256" key="7">
    <source>
        <dbReference type="ARBA" id="ARBA00023136"/>
    </source>
</evidence>
<accession>A0AAJ6QUU1</accession>
<evidence type="ECO:0000313" key="9">
    <source>
        <dbReference type="Proteomes" id="UP000694867"/>
    </source>
</evidence>
<comment type="similarity">
    <text evidence="2">Belongs to the PEN-2 family.</text>
</comment>
<evidence type="ECO:0000256" key="5">
    <source>
        <dbReference type="ARBA" id="ARBA00022976"/>
    </source>
</evidence>
<dbReference type="GO" id="GO:0007220">
    <property type="term" value="P:Notch receptor processing"/>
    <property type="evidence" value="ECO:0007669"/>
    <property type="project" value="TreeGrafter"/>
</dbReference>
<keyword evidence="4 8" id="KW-0812">Transmembrane</keyword>
<evidence type="ECO:0000256" key="2">
    <source>
        <dbReference type="ARBA" id="ARBA00009607"/>
    </source>
</evidence>
<name>A0AAJ6QUU1_9ACAR</name>
<dbReference type="GO" id="GO:0007219">
    <property type="term" value="P:Notch signaling pathway"/>
    <property type="evidence" value="ECO:0007669"/>
    <property type="project" value="UniProtKB-KW"/>
</dbReference>
<evidence type="ECO:0000256" key="6">
    <source>
        <dbReference type="ARBA" id="ARBA00022989"/>
    </source>
</evidence>
<dbReference type="GO" id="GO:0070765">
    <property type="term" value="C:gamma-secretase complex"/>
    <property type="evidence" value="ECO:0007669"/>
    <property type="project" value="TreeGrafter"/>
</dbReference>
<keyword evidence="9" id="KW-1185">Reference proteome</keyword>
<keyword evidence="6 8" id="KW-1133">Transmembrane helix</keyword>
<dbReference type="AlphaFoldDB" id="A0AAJ6QUU1"/>
<dbReference type="PANTHER" id="PTHR16318:SF0">
    <property type="entry name" value="GAMMA-SECRETASE SUBUNIT PEN-2"/>
    <property type="match status" value="1"/>
</dbReference>
<evidence type="ECO:0000313" key="10">
    <source>
        <dbReference type="RefSeq" id="XP_003744526.1"/>
    </source>
</evidence>
<sequence length="101" mass="11668">MDIRRMETQEKVDLSRKYFLGGCFFLPFLWAVNAVWFFKDAFAKESFPGQNKIRSNVVKSAIGAGIWLIVLITWNVIFQIKRPQWGEFGDRLSAIIPRGIA</sequence>
<proteinExistence type="inferred from homology"/>
<keyword evidence="5" id="KW-0914">Notch signaling pathway</keyword>
<protein>
    <recommendedName>
        <fullName evidence="3">Gamma-secretase subunit PEN-2</fullName>
    </recommendedName>
</protein>
<organism evidence="9 10">
    <name type="scientific">Galendromus occidentalis</name>
    <name type="common">western predatory mite</name>
    <dbReference type="NCBI Taxonomy" id="34638"/>
    <lineage>
        <taxon>Eukaryota</taxon>
        <taxon>Metazoa</taxon>
        <taxon>Ecdysozoa</taxon>
        <taxon>Arthropoda</taxon>
        <taxon>Chelicerata</taxon>
        <taxon>Arachnida</taxon>
        <taxon>Acari</taxon>
        <taxon>Parasitiformes</taxon>
        <taxon>Mesostigmata</taxon>
        <taxon>Gamasina</taxon>
        <taxon>Phytoseioidea</taxon>
        <taxon>Phytoseiidae</taxon>
        <taxon>Typhlodrominae</taxon>
        <taxon>Galendromus</taxon>
    </lineage>
</organism>
<dbReference type="KEGG" id="goe:100903421"/>
<dbReference type="RefSeq" id="XP_003744526.1">
    <property type="nucleotide sequence ID" value="XM_003744478.2"/>
</dbReference>
<dbReference type="Proteomes" id="UP000694867">
    <property type="component" value="Unplaced"/>
</dbReference>
<evidence type="ECO:0000256" key="4">
    <source>
        <dbReference type="ARBA" id="ARBA00022692"/>
    </source>
</evidence>
<evidence type="ECO:0000256" key="3">
    <source>
        <dbReference type="ARBA" id="ARBA00018306"/>
    </source>
</evidence>
<comment type="subcellular location">
    <subcellularLocation>
        <location evidence="1">Membrane</location>
        <topology evidence="1">Multi-pass membrane protein</topology>
    </subcellularLocation>
</comment>
<dbReference type="PANTHER" id="PTHR16318">
    <property type="entry name" value="GAMMA-SECRETASE SUBUNIT PEN-2"/>
    <property type="match status" value="1"/>
</dbReference>
<dbReference type="InterPro" id="IPR019379">
    <property type="entry name" value="Gamma_Secretase_Asp_P_PEN2"/>
</dbReference>
<evidence type="ECO:0000256" key="8">
    <source>
        <dbReference type="SAM" id="Phobius"/>
    </source>
</evidence>
<dbReference type="Pfam" id="PF10251">
    <property type="entry name" value="PEN-2"/>
    <property type="match status" value="1"/>
</dbReference>
<dbReference type="GeneID" id="100903421"/>
<keyword evidence="7 8" id="KW-0472">Membrane</keyword>
<evidence type="ECO:0000256" key="1">
    <source>
        <dbReference type="ARBA" id="ARBA00004141"/>
    </source>
</evidence>